<dbReference type="EMBL" id="JAPHNI010000674">
    <property type="protein sequence ID" value="KAJ8108965.1"/>
    <property type="molecule type" value="Genomic_DNA"/>
</dbReference>
<proteinExistence type="predicted"/>
<sequence>MARGPEPSGGLGDLNGRRCYRVDRIDETGGFYNTSAHRSAFRLRPGHGVLTFAAVAGTLSAAAIGASATSSSAARHVESLGWVGWVGKVWEEIVLDGCRREDVEGQCGALYHGRWKRSPTWSASNGRVHHRVVIASAVTTPISAAVDGSGSDSAKVTAAETAEGEWFAVGLVLKPWVCGLMSKFRGTECRVTGAKPH</sequence>
<keyword evidence="2" id="KW-1185">Reference proteome</keyword>
<evidence type="ECO:0000313" key="1">
    <source>
        <dbReference type="EMBL" id="KAJ8108965.1"/>
    </source>
</evidence>
<protein>
    <submittedName>
        <fullName evidence="1">Uncharacterized protein</fullName>
    </submittedName>
</protein>
<dbReference type="Proteomes" id="UP001153331">
    <property type="component" value="Unassembled WGS sequence"/>
</dbReference>
<gene>
    <name evidence="1" type="ORF">OPT61_g7804</name>
</gene>
<comment type="caution">
    <text evidence="1">The sequence shown here is derived from an EMBL/GenBank/DDBJ whole genome shotgun (WGS) entry which is preliminary data.</text>
</comment>
<organism evidence="1 2">
    <name type="scientific">Boeremia exigua</name>
    <dbReference type="NCBI Taxonomy" id="749465"/>
    <lineage>
        <taxon>Eukaryota</taxon>
        <taxon>Fungi</taxon>
        <taxon>Dikarya</taxon>
        <taxon>Ascomycota</taxon>
        <taxon>Pezizomycotina</taxon>
        <taxon>Dothideomycetes</taxon>
        <taxon>Pleosporomycetidae</taxon>
        <taxon>Pleosporales</taxon>
        <taxon>Pleosporineae</taxon>
        <taxon>Didymellaceae</taxon>
        <taxon>Boeremia</taxon>
    </lineage>
</organism>
<reference evidence="1" key="1">
    <citation type="submission" date="2022-11" db="EMBL/GenBank/DDBJ databases">
        <title>Genome Sequence of Boeremia exigua.</title>
        <authorList>
            <person name="Buettner E."/>
        </authorList>
    </citation>
    <scope>NUCLEOTIDE SEQUENCE</scope>
    <source>
        <strain evidence="1">CU02</strain>
    </source>
</reference>
<accession>A0ACC2I1H0</accession>
<evidence type="ECO:0000313" key="2">
    <source>
        <dbReference type="Proteomes" id="UP001153331"/>
    </source>
</evidence>
<name>A0ACC2I1H0_9PLEO</name>